<feature type="region of interest" description="Disordered" evidence="1">
    <location>
        <begin position="1"/>
        <end position="25"/>
    </location>
</feature>
<protein>
    <submittedName>
        <fullName evidence="2">Uncharacterized protein</fullName>
    </submittedName>
</protein>
<dbReference type="AlphaFoldDB" id="A0AAN7Q3E8"/>
<evidence type="ECO:0000256" key="1">
    <source>
        <dbReference type="SAM" id="MobiDB-lite"/>
    </source>
</evidence>
<feature type="compositionally biased region" description="Basic and acidic residues" evidence="1">
    <location>
        <begin position="1"/>
        <end position="14"/>
    </location>
</feature>
<comment type="caution">
    <text evidence="2">The sequence shown here is derived from an EMBL/GenBank/DDBJ whole genome shotgun (WGS) entry which is preliminary data.</text>
</comment>
<name>A0AAN7Q3E8_9MYRT</name>
<gene>
    <name evidence="2" type="ORF">SAY87_019750</name>
</gene>
<evidence type="ECO:0000313" key="3">
    <source>
        <dbReference type="Proteomes" id="UP001345219"/>
    </source>
</evidence>
<dbReference type="EMBL" id="JAXIOK010000012">
    <property type="protein sequence ID" value="KAK4758449.1"/>
    <property type="molecule type" value="Genomic_DNA"/>
</dbReference>
<organism evidence="2 3">
    <name type="scientific">Trapa incisa</name>
    <dbReference type="NCBI Taxonomy" id="236973"/>
    <lineage>
        <taxon>Eukaryota</taxon>
        <taxon>Viridiplantae</taxon>
        <taxon>Streptophyta</taxon>
        <taxon>Embryophyta</taxon>
        <taxon>Tracheophyta</taxon>
        <taxon>Spermatophyta</taxon>
        <taxon>Magnoliopsida</taxon>
        <taxon>eudicotyledons</taxon>
        <taxon>Gunneridae</taxon>
        <taxon>Pentapetalae</taxon>
        <taxon>rosids</taxon>
        <taxon>malvids</taxon>
        <taxon>Myrtales</taxon>
        <taxon>Lythraceae</taxon>
        <taxon>Trapa</taxon>
    </lineage>
</organism>
<accession>A0AAN7Q3E8</accession>
<dbReference type="Proteomes" id="UP001345219">
    <property type="component" value="Chromosome 15"/>
</dbReference>
<sequence length="216" mass="23681">MRGRERDTERDKRGRSVGGHHSDCAPSDGDVDLSLLLRLPHHSIQSPPVALLLTALSGPPAERTCPVGITKISCNCRIAKLSTFLPNMPPIFFHCLTSHPKLSLHIFKLGHPSPKATFPETEEEGIVAENGRMESVDHLLVMALGKGFRSASKVISSSSESLQSKSEESIRLGHGHHGPYYLQAKHMYNLDRMKYQKLKMSLGVLTAFTIGVAVPV</sequence>
<evidence type="ECO:0000313" key="2">
    <source>
        <dbReference type="EMBL" id="KAK4758449.1"/>
    </source>
</evidence>
<reference evidence="2 3" key="1">
    <citation type="journal article" date="2023" name="Hortic Res">
        <title>Pangenome of water caltrop reveals structural variations and asymmetric subgenome divergence after allopolyploidization.</title>
        <authorList>
            <person name="Zhang X."/>
            <person name="Chen Y."/>
            <person name="Wang L."/>
            <person name="Yuan Y."/>
            <person name="Fang M."/>
            <person name="Shi L."/>
            <person name="Lu R."/>
            <person name="Comes H.P."/>
            <person name="Ma Y."/>
            <person name="Chen Y."/>
            <person name="Huang G."/>
            <person name="Zhou Y."/>
            <person name="Zheng Z."/>
            <person name="Qiu Y."/>
        </authorList>
    </citation>
    <scope>NUCLEOTIDE SEQUENCE [LARGE SCALE GENOMIC DNA]</scope>
    <source>
        <tissue evidence="2">Roots</tissue>
    </source>
</reference>
<dbReference type="PANTHER" id="PTHR36003:SF5">
    <property type="entry name" value="TONB-DEPENDENT HEME RECEPTOR A"/>
    <property type="match status" value="1"/>
</dbReference>
<proteinExistence type="predicted"/>
<keyword evidence="3" id="KW-1185">Reference proteome</keyword>
<dbReference type="PANTHER" id="PTHR36003">
    <property type="entry name" value="TONB-DEPENDENT HEME RECEPTOR A"/>
    <property type="match status" value="1"/>
</dbReference>